<sequence>MQRFQTAQGIVSAGTPETTGYGRVGPVTMARINSLMGSGGQVSWDASPILSVASVQYSSNSATITWTTNELAQGQVYYNNSPLVFYEATGPRQQPYVSGAYSTDSGNTYNHSITIQNLQPNTTYYFLTRAVDSSGNMSMTWPSSFKTNQ</sequence>
<dbReference type="SMART" id="SM00060">
    <property type="entry name" value="FN3"/>
    <property type="match status" value="1"/>
</dbReference>
<dbReference type="Gene3D" id="2.60.40.10">
    <property type="entry name" value="Immunoglobulins"/>
    <property type="match status" value="1"/>
</dbReference>
<dbReference type="PROSITE" id="PS50853">
    <property type="entry name" value="FN3"/>
    <property type="match status" value="1"/>
</dbReference>
<evidence type="ECO:0000313" key="3">
    <source>
        <dbReference type="Proteomes" id="UP000177697"/>
    </source>
</evidence>
<gene>
    <name evidence="2" type="ORF">A2431_00880</name>
</gene>
<dbReference type="InterPro" id="IPR015914">
    <property type="entry name" value="PAPs_N"/>
</dbReference>
<dbReference type="AlphaFoldDB" id="A0A1G2V2E6"/>
<proteinExistence type="predicted"/>
<dbReference type="InterPro" id="IPR003961">
    <property type="entry name" value="FN3_dom"/>
</dbReference>
<feature type="domain" description="Fibronectin type-III" evidence="1">
    <location>
        <begin position="48"/>
        <end position="149"/>
    </location>
</feature>
<dbReference type="Proteomes" id="UP000177697">
    <property type="component" value="Unassembled WGS sequence"/>
</dbReference>
<dbReference type="SUPFAM" id="SSF49265">
    <property type="entry name" value="Fibronectin type III"/>
    <property type="match status" value="1"/>
</dbReference>
<evidence type="ECO:0000259" key="1">
    <source>
        <dbReference type="PROSITE" id="PS50853"/>
    </source>
</evidence>
<accession>A0A1G2V2E6</accession>
<dbReference type="CDD" id="cd00063">
    <property type="entry name" value="FN3"/>
    <property type="match status" value="1"/>
</dbReference>
<dbReference type="Pfam" id="PF16656">
    <property type="entry name" value="Pur_ac_phosph_N"/>
    <property type="match status" value="1"/>
</dbReference>
<dbReference type="InterPro" id="IPR036116">
    <property type="entry name" value="FN3_sf"/>
</dbReference>
<comment type="caution">
    <text evidence="2">The sequence shown here is derived from an EMBL/GenBank/DDBJ whole genome shotgun (WGS) entry which is preliminary data.</text>
</comment>
<dbReference type="EMBL" id="MHWW01000005">
    <property type="protein sequence ID" value="OHB15801.1"/>
    <property type="molecule type" value="Genomic_DNA"/>
</dbReference>
<dbReference type="InterPro" id="IPR013783">
    <property type="entry name" value="Ig-like_fold"/>
</dbReference>
<protein>
    <recommendedName>
        <fullName evidence="1">Fibronectin type-III domain-containing protein</fullName>
    </recommendedName>
</protein>
<organism evidence="2 3">
    <name type="scientific">Candidatus Zambryskibacteria bacterium RIFOXYC1_FULL_39_10</name>
    <dbReference type="NCBI Taxonomy" id="1802779"/>
    <lineage>
        <taxon>Bacteria</taxon>
        <taxon>Candidatus Zambryskiibacteriota</taxon>
    </lineage>
</organism>
<reference evidence="2 3" key="1">
    <citation type="journal article" date="2016" name="Nat. Commun.">
        <title>Thousands of microbial genomes shed light on interconnected biogeochemical processes in an aquifer system.</title>
        <authorList>
            <person name="Anantharaman K."/>
            <person name="Brown C.T."/>
            <person name="Hug L.A."/>
            <person name="Sharon I."/>
            <person name="Castelle C.J."/>
            <person name="Probst A.J."/>
            <person name="Thomas B.C."/>
            <person name="Singh A."/>
            <person name="Wilkins M.J."/>
            <person name="Karaoz U."/>
            <person name="Brodie E.L."/>
            <person name="Williams K.H."/>
            <person name="Hubbard S.S."/>
            <person name="Banfield J.F."/>
        </authorList>
    </citation>
    <scope>NUCLEOTIDE SEQUENCE [LARGE SCALE GENOMIC DNA]</scope>
</reference>
<dbReference type="GO" id="GO:0003993">
    <property type="term" value="F:acid phosphatase activity"/>
    <property type="evidence" value="ECO:0007669"/>
    <property type="project" value="InterPro"/>
</dbReference>
<dbReference type="GO" id="GO:0046872">
    <property type="term" value="F:metal ion binding"/>
    <property type="evidence" value="ECO:0007669"/>
    <property type="project" value="InterPro"/>
</dbReference>
<evidence type="ECO:0000313" key="2">
    <source>
        <dbReference type="EMBL" id="OHB15801.1"/>
    </source>
</evidence>
<name>A0A1G2V2E6_9BACT</name>